<gene>
    <name evidence="2" type="ORF">O4213_21290</name>
</gene>
<organism evidence="2 3">
    <name type="scientific">Gordonia rubripertincta</name>
    <name type="common">Rhodococcus corallinus</name>
    <dbReference type="NCBI Taxonomy" id="36822"/>
    <lineage>
        <taxon>Bacteria</taxon>
        <taxon>Bacillati</taxon>
        <taxon>Actinomycetota</taxon>
        <taxon>Actinomycetes</taxon>
        <taxon>Mycobacteriales</taxon>
        <taxon>Gordoniaceae</taxon>
        <taxon>Gordonia</taxon>
    </lineage>
</organism>
<feature type="transmembrane region" description="Helical" evidence="1">
    <location>
        <begin position="7"/>
        <end position="27"/>
    </location>
</feature>
<dbReference type="EMBL" id="JAPWIE010000006">
    <property type="protein sequence ID" value="MCZ4552538.1"/>
    <property type="molecule type" value="Genomic_DNA"/>
</dbReference>
<dbReference type="RefSeq" id="WP_301573229.1">
    <property type="nucleotide sequence ID" value="NZ_JAPWIE010000006.1"/>
</dbReference>
<evidence type="ECO:0000313" key="3">
    <source>
        <dbReference type="Proteomes" id="UP001067235"/>
    </source>
</evidence>
<sequence length="143" mass="14856">MSNTSATLARTSAAIVVVLGVLLLHSLPMTHPPGGHGAGPGLDSATIADQRHDAAATTMSHHVAPAKAVVMLSSATVHTSDMAMGMCMALVTIVAALLLIRHLAPHSDQDDAAWSHLTAMGRHRSRAPPWAGPSLEKLSILRI</sequence>
<dbReference type="Proteomes" id="UP001067235">
    <property type="component" value="Unassembled WGS sequence"/>
</dbReference>
<protein>
    <submittedName>
        <fullName evidence="2">DUF6153 family protein</fullName>
    </submittedName>
</protein>
<feature type="transmembrane region" description="Helical" evidence="1">
    <location>
        <begin position="82"/>
        <end position="100"/>
    </location>
</feature>
<keyword evidence="1" id="KW-0812">Transmembrane</keyword>
<proteinExistence type="predicted"/>
<evidence type="ECO:0000256" key="1">
    <source>
        <dbReference type="SAM" id="Phobius"/>
    </source>
</evidence>
<reference evidence="2" key="1">
    <citation type="submission" date="2022-12" db="EMBL/GenBank/DDBJ databases">
        <authorList>
            <person name="Krivoruchko A.V."/>
            <person name="Elkin A."/>
        </authorList>
    </citation>
    <scope>NUCLEOTIDE SEQUENCE</scope>
    <source>
        <strain evidence="2">IEGM 1388</strain>
    </source>
</reference>
<name>A0ABT4MZV2_GORRU</name>
<dbReference type="Pfam" id="PF19650">
    <property type="entry name" value="DUF6153"/>
    <property type="match status" value="1"/>
</dbReference>
<accession>A0ABT4MZV2</accession>
<keyword evidence="1" id="KW-0472">Membrane</keyword>
<comment type="caution">
    <text evidence="2">The sequence shown here is derived from an EMBL/GenBank/DDBJ whole genome shotgun (WGS) entry which is preliminary data.</text>
</comment>
<keyword evidence="1" id="KW-1133">Transmembrane helix</keyword>
<evidence type="ECO:0000313" key="2">
    <source>
        <dbReference type="EMBL" id="MCZ4552538.1"/>
    </source>
</evidence>
<dbReference type="InterPro" id="IPR046151">
    <property type="entry name" value="DUF6153"/>
</dbReference>
<keyword evidence="3" id="KW-1185">Reference proteome</keyword>